<evidence type="ECO:0000313" key="11">
    <source>
        <dbReference type="Proteomes" id="UP000010716"/>
    </source>
</evidence>
<dbReference type="GO" id="GO:0008170">
    <property type="term" value="F:N-methyltransferase activity"/>
    <property type="evidence" value="ECO:0007669"/>
    <property type="project" value="InterPro"/>
</dbReference>
<reference evidence="10" key="3">
    <citation type="submission" date="2021-08" db="EMBL/GenBank/DDBJ databases">
        <authorList>
            <person name="de Jong S."/>
            <person name="van den Broek M."/>
            <person name="Merkel A."/>
            <person name="de la Torre Cortes P."/>
            <person name="Kalamorz F."/>
            <person name="Cook G."/>
            <person name="van Loosdrecht M."/>
            <person name="McMillan D."/>
        </authorList>
    </citation>
    <scope>NUCLEOTIDE SEQUENCE</scope>
    <source>
        <strain evidence="10">TA2.A1</strain>
    </source>
</reference>
<dbReference type="Gene3D" id="3.40.50.150">
    <property type="entry name" value="Vaccinia Virus protein VP39"/>
    <property type="match status" value="1"/>
</dbReference>
<reference evidence="9 11" key="1">
    <citation type="journal article" date="2011" name="J. Bacteriol.">
        <title>Draft genome sequence of the thermoalkaliphilic Caldalkalibacillus thermarum strain TA2.A1.</title>
        <authorList>
            <person name="Kalamorz F."/>
            <person name="Keis S."/>
            <person name="McMillan D.G."/>
            <person name="Olsson K."/>
            <person name="Stanton J.A."/>
            <person name="Stockwell P."/>
            <person name="Black M.A."/>
            <person name="Klingeman D.M."/>
            <person name="Land M.L."/>
            <person name="Han C.S."/>
            <person name="Martin S.L."/>
            <person name="Becher S.A."/>
            <person name="Peddie C.J."/>
            <person name="Morgan H.W."/>
            <person name="Matthies D."/>
            <person name="Preiss L."/>
            <person name="Meier T."/>
            <person name="Brown S.D."/>
            <person name="Cook G.M."/>
        </authorList>
    </citation>
    <scope>NUCLEOTIDE SEQUENCE [LARGE SCALE GENOMIC DNA]</scope>
    <source>
        <strain evidence="9 11">TA2.A1</strain>
    </source>
</reference>
<dbReference type="SUPFAM" id="SSF53335">
    <property type="entry name" value="S-adenosyl-L-methionine-dependent methyltransferases"/>
    <property type="match status" value="1"/>
</dbReference>
<accession>F5L3Q6</accession>
<evidence type="ECO:0000313" key="9">
    <source>
        <dbReference type="EMBL" id="EGL84027.1"/>
    </source>
</evidence>
<feature type="domain" description="DNA methylase adenine-specific" evidence="8">
    <location>
        <begin position="130"/>
        <end position="422"/>
    </location>
</feature>
<dbReference type="InterPro" id="IPR051537">
    <property type="entry name" value="DNA_Adenine_Mtase"/>
</dbReference>
<name>F5L3Q6_CALTT</name>
<evidence type="ECO:0000256" key="2">
    <source>
        <dbReference type="ARBA" id="ARBA00022603"/>
    </source>
</evidence>
<dbReference type="GO" id="GO:0009007">
    <property type="term" value="F:site-specific DNA-methyltransferase (adenine-specific) activity"/>
    <property type="evidence" value="ECO:0007669"/>
    <property type="project" value="UniProtKB-EC"/>
</dbReference>
<dbReference type="EMBL" id="CP082237">
    <property type="protein sequence ID" value="QZT34237.1"/>
    <property type="molecule type" value="Genomic_DNA"/>
</dbReference>
<dbReference type="eggNOG" id="COG0286">
    <property type="taxonomic scope" value="Bacteria"/>
</dbReference>
<dbReference type="EMBL" id="AFCE01000054">
    <property type="protein sequence ID" value="EGL84027.1"/>
    <property type="molecule type" value="Genomic_DNA"/>
</dbReference>
<dbReference type="KEGG" id="cthu:HUR95_02145"/>
<dbReference type="RefSeq" id="WP_007502607.1">
    <property type="nucleotide sequence ID" value="NZ_AFCE01000054.1"/>
</dbReference>
<evidence type="ECO:0000256" key="1">
    <source>
        <dbReference type="ARBA" id="ARBA00011900"/>
    </source>
</evidence>
<dbReference type="REBASE" id="558335">
    <property type="entry name" value="M1.CthTA2A1ORF2135P"/>
</dbReference>
<dbReference type="Proteomes" id="UP000010716">
    <property type="component" value="Unassembled WGS sequence"/>
</dbReference>
<evidence type="ECO:0000256" key="5">
    <source>
        <dbReference type="ARBA" id="ARBA00022747"/>
    </source>
</evidence>
<evidence type="ECO:0000256" key="3">
    <source>
        <dbReference type="ARBA" id="ARBA00022679"/>
    </source>
</evidence>
<keyword evidence="2 9" id="KW-0489">Methyltransferase</keyword>
<dbReference type="PRINTS" id="PR00507">
    <property type="entry name" value="N12N6MTFRASE"/>
</dbReference>
<keyword evidence="5" id="KW-0680">Restriction system</keyword>
<dbReference type="eggNOG" id="COG0732">
    <property type="taxonomic scope" value="Bacteria"/>
</dbReference>
<protein>
    <recommendedName>
        <fullName evidence="1">site-specific DNA-methyltransferase (adenine-specific)</fullName>
        <ecNumber evidence="1">2.1.1.72</ecNumber>
    </recommendedName>
</protein>
<organism evidence="9 11">
    <name type="scientific">Caldalkalibacillus thermarum (strain TA2.A1)</name>
    <dbReference type="NCBI Taxonomy" id="986075"/>
    <lineage>
        <taxon>Bacteria</taxon>
        <taxon>Bacillati</taxon>
        <taxon>Bacillota</taxon>
        <taxon>Bacilli</taxon>
        <taxon>Bacillales</taxon>
        <taxon>Bacillaceae</taxon>
        <taxon>Caldalkalibacillus</taxon>
    </lineage>
</organism>
<sequence>MSRDKALQFIHELENQFNKKEIEAEKGLTVELLKLHTLFFAMENEKYGEKLTNIITREELKNRRGNVKETIQSLYRMLESIEPSLSGVFLNDTFKNIEETTLYKLVVLLERYGLTKTEYQHSEATAVFFETLIKELLASSKGYDFTSDGLSQLMIQALKPITGSVYDGTAGIANILVDAYRYAKGKGKDITVYGQEINEELYVIGKLNLFVNHILPEQGDMKLGDTIRDPKWLENGRLMQFDYIMMNFPFGLRDWGYEFAINDPYHRFELYDLPSKSQGDYSFILHALASLNQEGKAALIVPFGTLVRGAAERKIRSILLKDDVIESIVSLPNNLFSGTGIQVALLLLNKHKPSHKKGKVQFINAEGDYERTRTQKYLTSKHVQKIIETLEEYENKEKYSRIVTIDEIAENNWDLNPSLYFIHVELDTEFGKIVFNKKKYESEAEKLVQIGDIAEVIRGVNLPTRRQIESADGELFPVIQIRDIENGEIRFETIDEFPIQTRDVQRVTAQPGDILVSSRGTQQKIAIVPEYDGTILVSNMFIIIRLHSTKEVDPVYVKRFLESPIGQYFFEAHQSGSIATVLTPNDIRSIELPLLPIEQQQEMIRQLEEADELIRKAYEERKQKYFDAYQKFGIGAFIRPMTKQGE</sequence>
<evidence type="ECO:0000313" key="12">
    <source>
        <dbReference type="Proteomes" id="UP000825179"/>
    </source>
</evidence>
<dbReference type="Gene3D" id="3.90.220.20">
    <property type="entry name" value="DNA methylase specificity domains"/>
    <property type="match status" value="1"/>
</dbReference>
<dbReference type="Pfam" id="PF02384">
    <property type="entry name" value="N6_Mtase"/>
    <property type="match status" value="1"/>
</dbReference>
<dbReference type="InterPro" id="IPR003356">
    <property type="entry name" value="DNA_methylase_A-5"/>
</dbReference>
<dbReference type="InterPro" id="IPR029063">
    <property type="entry name" value="SAM-dependent_MTases_sf"/>
</dbReference>
<dbReference type="GO" id="GO:0032259">
    <property type="term" value="P:methylation"/>
    <property type="evidence" value="ECO:0007669"/>
    <property type="project" value="UniProtKB-KW"/>
</dbReference>
<dbReference type="GO" id="GO:0009307">
    <property type="term" value="P:DNA restriction-modification system"/>
    <property type="evidence" value="ECO:0007669"/>
    <property type="project" value="UniProtKB-KW"/>
</dbReference>
<reference evidence="10 12" key="2">
    <citation type="journal article" date="2020" name="Extremophiles">
        <title>Genomic analysis of Caldalkalibacillus thermarum TA2.A1 reveals aerobic alkaliphilic metabolism and evolutionary hallmarks linking alkaliphilic bacteria and plant life.</title>
        <authorList>
            <person name="de Jong S.I."/>
            <person name="van den Broek M.A."/>
            <person name="Merkel A.Y."/>
            <person name="de la Torre Cortes P."/>
            <person name="Kalamorz F."/>
            <person name="Cook G.M."/>
            <person name="van Loosdrecht M.C.M."/>
            <person name="McMillan D.G.G."/>
        </authorList>
    </citation>
    <scope>NUCLEOTIDE SEQUENCE [LARGE SCALE GENOMIC DNA]</scope>
    <source>
        <strain evidence="10 12">TA2.A1</strain>
    </source>
</reference>
<evidence type="ECO:0000256" key="7">
    <source>
        <dbReference type="ARBA" id="ARBA00047942"/>
    </source>
</evidence>
<dbReference type="Proteomes" id="UP000825179">
    <property type="component" value="Chromosome"/>
</dbReference>
<dbReference type="AlphaFoldDB" id="F5L3Q6"/>
<dbReference type="PANTHER" id="PTHR42933">
    <property type="entry name" value="SLR6095 PROTEIN"/>
    <property type="match status" value="1"/>
</dbReference>
<evidence type="ECO:0000256" key="6">
    <source>
        <dbReference type="ARBA" id="ARBA00023125"/>
    </source>
</evidence>
<dbReference type="EC" id="2.1.1.72" evidence="1"/>
<proteinExistence type="predicted"/>
<dbReference type="InterPro" id="IPR044946">
    <property type="entry name" value="Restrct_endonuc_typeI_TRD_sf"/>
</dbReference>
<keyword evidence="4" id="KW-0949">S-adenosyl-L-methionine</keyword>
<keyword evidence="6" id="KW-0238">DNA-binding</keyword>
<dbReference type="GO" id="GO:0003677">
    <property type="term" value="F:DNA binding"/>
    <property type="evidence" value="ECO:0007669"/>
    <property type="project" value="UniProtKB-KW"/>
</dbReference>
<evidence type="ECO:0000313" key="10">
    <source>
        <dbReference type="EMBL" id="QZT34237.1"/>
    </source>
</evidence>
<comment type="catalytic activity">
    <reaction evidence="7">
        <text>a 2'-deoxyadenosine in DNA + S-adenosyl-L-methionine = an N(6)-methyl-2'-deoxyadenosine in DNA + S-adenosyl-L-homocysteine + H(+)</text>
        <dbReference type="Rhea" id="RHEA:15197"/>
        <dbReference type="Rhea" id="RHEA-COMP:12418"/>
        <dbReference type="Rhea" id="RHEA-COMP:12419"/>
        <dbReference type="ChEBI" id="CHEBI:15378"/>
        <dbReference type="ChEBI" id="CHEBI:57856"/>
        <dbReference type="ChEBI" id="CHEBI:59789"/>
        <dbReference type="ChEBI" id="CHEBI:90615"/>
        <dbReference type="ChEBI" id="CHEBI:90616"/>
        <dbReference type="EC" id="2.1.1.72"/>
    </reaction>
</comment>
<dbReference type="OrthoDB" id="9814572at2"/>
<keyword evidence="12" id="KW-1185">Reference proteome</keyword>
<evidence type="ECO:0000259" key="8">
    <source>
        <dbReference type="Pfam" id="PF02384"/>
    </source>
</evidence>
<evidence type="ECO:0000256" key="4">
    <source>
        <dbReference type="ARBA" id="ARBA00022691"/>
    </source>
</evidence>
<gene>
    <name evidence="9" type="ORF">CathTA2_0415</name>
    <name evidence="10" type="ORF">HUR95_02145</name>
</gene>
<keyword evidence="3" id="KW-0808">Transferase</keyword>
<dbReference type="SUPFAM" id="SSF116734">
    <property type="entry name" value="DNA methylase specificity domain"/>
    <property type="match status" value="1"/>
</dbReference>
<dbReference type="PANTHER" id="PTHR42933:SF3">
    <property type="entry name" value="TYPE I RESTRICTION ENZYME MJAVIII METHYLASE SUBUNIT"/>
    <property type="match status" value="1"/>
</dbReference>